<evidence type="ECO:0000259" key="15">
    <source>
        <dbReference type="Pfam" id="PF00278"/>
    </source>
</evidence>
<feature type="binding site" evidence="12">
    <location>
        <position position="391"/>
    </location>
    <ligand>
        <name>pyridoxal 5'-phosphate</name>
        <dbReference type="ChEBI" id="CHEBI:597326"/>
    </ligand>
</feature>
<comment type="catalytic activity">
    <reaction evidence="7 12 14">
        <text>meso-2,6-diaminopimelate + H(+) = L-lysine + CO2</text>
        <dbReference type="Rhea" id="RHEA:15101"/>
        <dbReference type="ChEBI" id="CHEBI:15378"/>
        <dbReference type="ChEBI" id="CHEBI:16526"/>
        <dbReference type="ChEBI" id="CHEBI:32551"/>
        <dbReference type="ChEBI" id="CHEBI:57791"/>
        <dbReference type="EC" id="4.1.1.20"/>
    </reaction>
</comment>
<evidence type="ECO:0000313" key="17">
    <source>
        <dbReference type="EMBL" id="RXE58301.1"/>
    </source>
</evidence>
<keyword evidence="3 12" id="KW-0210">Decarboxylase</keyword>
<feature type="active site" description="Proton donor" evidence="13">
    <location>
        <position position="362"/>
    </location>
</feature>
<evidence type="ECO:0000256" key="13">
    <source>
        <dbReference type="PIRSR" id="PIRSR600183-50"/>
    </source>
</evidence>
<evidence type="ECO:0000256" key="5">
    <source>
        <dbReference type="ARBA" id="ARBA00023154"/>
    </source>
</evidence>
<dbReference type="PANTHER" id="PTHR43727:SF2">
    <property type="entry name" value="GROUP IV DECARBOXYLASE"/>
    <property type="match status" value="1"/>
</dbReference>
<dbReference type="Pfam" id="PF02784">
    <property type="entry name" value="Orn_Arg_deC_N"/>
    <property type="match status" value="1"/>
</dbReference>
<dbReference type="EMBL" id="RLII01000020">
    <property type="protein sequence ID" value="RXE58301.1"/>
    <property type="molecule type" value="Genomic_DNA"/>
</dbReference>
<dbReference type="CDD" id="cd06828">
    <property type="entry name" value="PLPDE_III_DapDC"/>
    <property type="match status" value="1"/>
</dbReference>
<comment type="caution">
    <text evidence="17">The sequence shown here is derived from an EMBL/GenBank/DDBJ whole genome shotgun (WGS) entry which is preliminary data.</text>
</comment>
<gene>
    <name evidence="12 17" type="primary">lysA</name>
    <name evidence="17" type="ORF">EFD62_12750</name>
</gene>
<dbReference type="GO" id="GO:0008836">
    <property type="term" value="F:diaminopimelate decarboxylase activity"/>
    <property type="evidence" value="ECO:0007669"/>
    <property type="project" value="UniProtKB-UniRule"/>
</dbReference>
<dbReference type="InterPro" id="IPR022644">
    <property type="entry name" value="De-COase2_N"/>
</dbReference>
<dbReference type="Proteomes" id="UP000289166">
    <property type="component" value="Unassembled WGS sequence"/>
</dbReference>
<evidence type="ECO:0000256" key="1">
    <source>
        <dbReference type="ARBA" id="ARBA00001933"/>
    </source>
</evidence>
<dbReference type="Pfam" id="PF00278">
    <property type="entry name" value="Orn_DAP_Arg_deC"/>
    <property type="match status" value="1"/>
</dbReference>
<evidence type="ECO:0000256" key="11">
    <source>
        <dbReference type="ARBA" id="ARBA00074972"/>
    </source>
</evidence>
<dbReference type="PROSITE" id="PS00879">
    <property type="entry name" value="ODR_DC_2_2"/>
    <property type="match status" value="1"/>
</dbReference>
<comment type="subunit">
    <text evidence="12">Homodimer.</text>
</comment>
<dbReference type="InterPro" id="IPR002986">
    <property type="entry name" value="DAP_deCOOHase_LysA"/>
</dbReference>
<dbReference type="FunFam" id="3.20.20.10:FF:000003">
    <property type="entry name" value="Diaminopimelate decarboxylase"/>
    <property type="match status" value="1"/>
</dbReference>
<dbReference type="PRINTS" id="PR01181">
    <property type="entry name" value="DAPDCRBXLASE"/>
</dbReference>
<feature type="binding site" evidence="12">
    <location>
        <position position="391"/>
    </location>
    <ligand>
        <name>substrate</name>
    </ligand>
</feature>
<feature type="binding site" evidence="12">
    <location>
        <position position="331"/>
    </location>
    <ligand>
        <name>substrate</name>
    </ligand>
</feature>
<dbReference type="UniPathway" id="UPA00034">
    <property type="reaction ID" value="UER00027"/>
</dbReference>
<comment type="similarity">
    <text evidence="9 12">Belongs to the Orn/Lys/Arg decarboxylase class-II family. LysA subfamily.</text>
</comment>
<evidence type="ECO:0000313" key="18">
    <source>
        <dbReference type="Proteomes" id="UP000289166"/>
    </source>
</evidence>
<evidence type="ECO:0000256" key="14">
    <source>
        <dbReference type="RuleBase" id="RU003738"/>
    </source>
</evidence>
<evidence type="ECO:0000259" key="16">
    <source>
        <dbReference type="Pfam" id="PF02784"/>
    </source>
</evidence>
<dbReference type="InterPro" id="IPR000183">
    <property type="entry name" value="Orn/DAP/Arg_de-COase"/>
</dbReference>
<dbReference type="GO" id="GO:0009089">
    <property type="term" value="P:lysine biosynthetic process via diaminopimelate"/>
    <property type="evidence" value="ECO:0007669"/>
    <property type="project" value="UniProtKB-UniRule"/>
</dbReference>
<dbReference type="PRINTS" id="PR01179">
    <property type="entry name" value="ODADCRBXLASE"/>
</dbReference>
<feature type="binding site" evidence="12">
    <location>
        <begin position="291"/>
        <end position="294"/>
    </location>
    <ligand>
        <name>pyridoxal 5'-phosphate</name>
        <dbReference type="ChEBI" id="CHEBI:597326"/>
    </ligand>
</feature>
<protein>
    <recommendedName>
        <fullName evidence="11 12">Diaminopimelate decarboxylase</fullName>
        <shortName evidence="12">DAP decarboxylase</shortName>
        <shortName evidence="12">DAPDC</shortName>
        <ecNumber evidence="10 12">4.1.1.20</ecNumber>
    </recommendedName>
</protein>
<dbReference type="SUPFAM" id="SSF51419">
    <property type="entry name" value="PLP-binding barrel"/>
    <property type="match status" value="1"/>
</dbReference>
<proteinExistence type="inferred from homology"/>
<evidence type="ECO:0000256" key="6">
    <source>
        <dbReference type="ARBA" id="ARBA00023239"/>
    </source>
</evidence>
<dbReference type="InterPro" id="IPR009006">
    <property type="entry name" value="Ala_racemase/Decarboxylase_C"/>
</dbReference>
<comment type="pathway">
    <text evidence="8 12 14">Amino-acid biosynthesis; L-lysine biosynthesis via DAP pathway; L-lysine from DL-2,6-diaminopimelate: step 1/1.</text>
</comment>
<evidence type="ECO:0000256" key="4">
    <source>
        <dbReference type="ARBA" id="ARBA00022898"/>
    </source>
</evidence>
<feature type="binding site" evidence="12">
    <location>
        <position position="294"/>
    </location>
    <ligand>
        <name>substrate</name>
    </ligand>
</feature>
<organism evidence="17 18">
    <name type="scientific">Acetivibrio mesophilus</name>
    <dbReference type="NCBI Taxonomy" id="2487273"/>
    <lineage>
        <taxon>Bacteria</taxon>
        <taxon>Bacillati</taxon>
        <taxon>Bacillota</taxon>
        <taxon>Clostridia</taxon>
        <taxon>Eubacteriales</taxon>
        <taxon>Oscillospiraceae</taxon>
        <taxon>Acetivibrio</taxon>
    </lineage>
</organism>
<dbReference type="Gene3D" id="3.20.20.10">
    <property type="entry name" value="Alanine racemase"/>
    <property type="match status" value="1"/>
</dbReference>
<evidence type="ECO:0000256" key="10">
    <source>
        <dbReference type="ARBA" id="ARBA00066427"/>
    </source>
</evidence>
<feature type="binding site" evidence="12">
    <location>
        <position position="363"/>
    </location>
    <ligand>
        <name>substrate</name>
    </ligand>
</feature>
<evidence type="ECO:0000256" key="9">
    <source>
        <dbReference type="ARBA" id="ARBA00060983"/>
    </source>
</evidence>
<feature type="domain" description="Orn/DAP/Arg decarboxylase 2 C-terminal" evidence="15">
    <location>
        <begin position="35"/>
        <end position="389"/>
    </location>
</feature>
<dbReference type="AlphaFoldDB" id="A0A4Q0I2D3"/>
<accession>A0A4Q0I2D3</accession>
<dbReference type="Gene3D" id="2.40.37.10">
    <property type="entry name" value="Lyase, Ornithine Decarboxylase, Chain A, domain 1"/>
    <property type="match status" value="1"/>
</dbReference>
<dbReference type="NCBIfam" id="TIGR01048">
    <property type="entry name" value="lysA"/>
    <property type="match status" value="1"/>
</dbReference>
<keyword evidence="18" id="KW-1185">Reference proteome</keyword>
<keyword evidence="2 12" id="KW-0028">Amino-acid biosynthesis</keyword>
<dbReference type="HAMAP" id="MF_02120">
    <property type="entry name" value="LysA"/>
    <property type="match status" value="1"/>
</dbReference>
<comment type="function">
    <text evidence="12">Specifically catalyzes the decarboxylation of meso-diaminopimelate (meso-DAP) to L-lysine.</text>
</comment>
<keyword evidence="6 12" id="KW-0456">Lyase</keyword>
<dbReference type="PANTHER" id="PTHR43727">
    <property type="entry name" value="DIAMINOPIMELATE DECARBOXYLASE"/>
    <property type="match status" value="1"/>
</dbReference>
<evidence type="ECO:0000256" key="12">
    <source>
        <dbReference type="HAMAP-Rule" id="MF_02120"/>
    </source>
</evidence>
<feature type="modified residue" description="N6-(pyridoxal phosphate)lysine" evidence="12 13">
    <location>
        <position position="67"/>
    </location>
</feature>
<dbReference type="SUPFAM" id="SSF50621">
    <property type="entry name" value="Alanine racemase C-terminal domain-like"/>
    <property type="match status" value="1"/>
</dbReference>
<evidence type="ECO:0000256" key="7">
    <source>
        <dbReference type="ARBA" id="ARBA00050464"/>
    </source>
</evidence>
<evidence type="ECO:0000256" key="3">
    <source>
        <dbReference type="ARBA" id="ARBA00022793"/>
    </source>
</evidence>
<feature type="binding site" evidence="12">
    <location>
        <position position="249"/>
    </location>
    <ligand>
        <name>pyridoxal 5'-phosphate</name>
        <dbReference type="ChEBI" id="CHEBI:597326"/>
    </ligand>
</feature>
<dbReference type="InterPro" id="IPR029066">
    <property type="entry name" value="PLP-binding_barrel"/>
</dbReference>
<keyword evidence="5 12" id="KW-0457">Lysine biosynthesis</keyword>
<comment type="cofactor">
    <cofactor evidence="1 12 13 14">
        <name>pyridoxal 5'-phosphate</name>
        <dbReference type="ChEBI" id="CHEBI:597326"/>
    </cofactor>
</comment>
<dbReference type="RefSeq" id="WP_069193795.1">
    <property type="nucleotide sequence ID" value="NZ_RLII01000020.1"/>
</dbReference>
<name>A0A4Q0I2D3_9FIRM</name>
<feature type="binding site" evidence="12">
    <location>
        <position position="335"/>
    </location>
    <ligand>
        <name>substrate</name>
    </ligand>
</feature>
<evidence type="ECO:0000256" key="8">
    <source>
        <dbReference type="ARBA" id="ARBA00060643"/>
    </source>
</evidence>
<evidence type="ECO:0000256" key="2">
    <source>
        <dbReference type="ARBA" id="ARBA00022605"/>
    </source>
</evidence>
<reference evidence="18" key="1">
    <citation type="submission" date="2018-11" db="EMBL/GenBank/DDBJ databases">
        <title>Genome sequencing of a novel mesophilic and cellulolytic organism within the genus Hungateiclostridium.</title>
        <authorList>
            <person name="Rettenmaier R."/>
            <person name="Liebl W."/>
            <person name="Zverlov V."/>
        </authorList>
    </citation>
    <scope>NUCLEOTIDE SEQUENCE [LARGE SCALE GENOMIC DNA]</scope>
    <source>
        <strain evidence="18">N2K1</strain>
    </source>
</reference>
<keyword evidence="4 12" id="KW-0663">Pyridoxal phosphate</keyword>
<dbReference type="InterPro" id="IPR022657">
    <property type="entry name" value="De-COase2_CS"/>
</dbReference>
<dbReference type="EC" id="4.1.1.20" evidence="10 12"/>
<sequence length="437" mass="48217">MFVSKALRVNSKNHLEIGGCDCVDLVNNFGTPLYVMDESLLRENCRIYKNALDSYYDGKGLVLYASKALCTMAMCKIAQQEGLGLDVVSGGELYTAIKAGFPMDRVYFHGNNKTISELELAIDSNIRRIVVDNRQELLHINEIAAKKGKTVNISFRIKPGIDAHTHDFVQTGQIDSKFGVAIENGEAMEIISEAVKLSNVKVVGVHCHIGSQIFELSPFEEAAKVMLTFISKIKEELGVEIEELNLGGGFGIKYTQEDDPIEYDQYIKSVSKVVKSVCEDKGIKLPFIVMEPGRSIVASAGITLYRIGTIKDIKGVRKYIAVDGGMTDNPRYALYQSKYEGVIANKADAMKTDKVTIAGKCCESGDLLGKDVMLPEAEEGDILAILATGAYNYSMSSNYNRIPRPPVVLVKDGKARVIVKREDYNDIIRNDILPEDL</sequence>
<feature type="domain" description="Orn/DAP/Arg decarboxylase 2 N-terminal" evidence="16">
    <location>
        <begin position="42"/>
        <end position="298"/>
    </location>
</feature>
<dbReference type="FunFam" id="2.40.37.10:FF:000003">
    <property type="entry name" value="Diaminopimelate decarboxylase"/>
    <property type="match status" value="1"/>
</dbReference>
<dbReference type="GO" id="GO:0030170">
    <property type="term" value="F:pyridoxal phosphate binding"/>
    <property type="evidence" value="ECO:0007669"/>
    <property type="project" value="UniProtKB-UniRule"/>
</dbReference>
<dbReference type="OrthoDB" id="9802241at2"/>
<dbReference type="InterPro" id="IPR022643">
    <property type="entry name" value="De-COase2_C"/>
</dbReference>